<feature type="domain" description="DUF418" evidence="2">
    <location>
        <begin position="209"/>
        <end position="370"/>
    </location>
</feature>
<evidence type="ECO:0000313" key="4">
    <source>
        <dbReference type="Proteomes" id="UP000319756"/>
    </source>
</evidence>
<evidence type="ECO:0000313" key="3">
    <source>
        <dbReference type="EMBL" id="QDI91971.1"/>
    </source>
</evidence>
<dbReference type="Pfam" id="PF04235">
    <property type="entry name" value="DUF418"/>
    <property type="match status" value="1"/>
</dbReference>
<dbReference type="Proteomes" id="UP000319756">
    <property type="component" value="Chromosome"/>
</dbReference>
<dbReference type="EMBL" id="CP035485">
    <property type="protein sequence ID" value="QDI91971.1"/>
    <property type="molecule type" value="Genomic_DNA"/>
</dbReference>
<keyword evidence="1" id="KW-0812">Transmembrane</keyword>
<keyword evidence="1" id="KW-1133">Transmembrane helix</keyword>
<organism evidence="3 4">
    <name type="scientific">Salicibibacter halophilus</name>
    <dbReference type="NCBI Taxonomy" id="2502791"/>
    <lineage>
        <taxon>Bacteria</taxon>
        <taxon>Bacillati</taxon>
        <taxon>Bacillota</taxon>
        <taxon>Bacilli</taxon>
        <taxon>Bacillales</taxon>
        <taxon>Bacillaceae</taxon>
        <taxon>Salicibibacter</taxon>
    </lineage>
</organism>
<feature type="transmembrane region" description="Helical" evidence="1">
    <location>
        <begin position="225"/>
        <end position="244"/>
    </location>
</feature>
<feature type="transmembrane region" description="Helical" evidence="1">
    <location>
        <begin position="139"/>
        <end position="161"/>
    </location>
</feature>
<name>A0A514LL33_9BACI</name>
<feature type="transmembrane region" description="Helical" evidence="1">
    <location>
        <begin position="21"/>
        <end position="40"/>
    </location>
</feature>
<evidence type="ECO:0000259" key="2">
    <source>
        <dbReference type="Pfam" id="PF04235"/>
    </source>
</evidence>
<keyword evidence="4" id="KW-1185">Reference proteome</keyword>
<dbReference type="OrthoDB" id="9807744at2"/>
<dbReference type="InterPro" id="IPR007349">
    <property type="entry name" value="DUF418"/>
</dbReference>
<sequence>MRSVKNEGQGQGNRIKILDQLRGLALLAIFLVNISGLASIETENQSSINESIDTLMSILLEDSARPLFAFMFGISLILIYQRLSKKNLNPFPTLFRRLLLLFIIGALHGYYIWAGDILLMYAMAGYVLLFFIKFPEKWLLTMALFFWLGYTIGVDFLNYFFPHSFSLDEWLKDLLLGPGESPTGSEYLINEFSSMVEHLGFFLFGMYTYRKGLLSQAIARRKRMWLLSLIFLTVGVSGKTAPYYEVDALVFTPLENFYPFVVTVGILMSIILLGTSRTTTLSNALLPFTAVGKMAFTNYLLQSLVFVSLFMHSGRTIFERVGIWMEPSYVFALFIGIILFVVQMIFSHLWLKTFYYGPFEWFWRMGTYGKKVPLRRKT</sequence>
<evidence type="ECO:0000256" key="1">
    <source>
        <dbReference type="SAM" id="Phobius"/>
    </source>
</evidence>
<proteinExistence type="predicted"/>
<keyword evidence="1" id="KW-0472">Membrane</keyword>
<gene>
    <name evidence="3" type="ORF">EPH95_12945</name>
</gene>
<dbReference type="InterPro" id="IPR052529">
    <property type="entry name" value="Bact_Transport_Assoc"/>
</dbReference>
<feature type="transmembrane region" description="Helical" evidence="1">
    <location>
        <begin position="256"/>
        <end position="273"/>
    </location>
</feature>
<dbReference type="PANTHER" id="PTHR30590:SF2">
    <property type="entry name" value="INNER MEMBRANE PROTEIN"/>
    <property type="match status" value="1"/>
</dbReference>
<feature type="transmembrane region" description="Helical" evidence="1">
    <location>
        <begin position="285"/>
        <end position="309"/>
    </location>
</feature>
<feature type="transmembrane region" description="Helical" evidence="1">
    <location>
        <begin position="64"/>
        <end position="82"/>
    </location>
</feature>
<accession>A0A514LL33</accession>
<dbReference type="RefSeq" id="WP_142090491.1">
    <property type="nucleotide sequence ID" value="NZ_CP035485.1"/>
</dbReference>
<dbReference type="KEGG" id="sale:EPH95_12945"/>
<reference evidence="4" key="1">
    <citation type="submission" date="2019-01" db="EMBL/GenBank/DDBJ databases">
        <title>Genomic analysis of Salicibibacter sp. NKC3-5.</title>
        <authorList>
            <person name="Oh Y.J."/>
        </authorList>
    </citation>
    <scope>NUCLEOTIDE SEQUENCE [LARGE SCALE GENOMIC DNA]</scope>
    <source>
        <strain evidence="4">NKC3-5</strain>
    </source>
</reference>
<protein>
    <submittedName>
        <fullName evidence="3">DUF418 domain-containing protein</fullName>
    </submittedName>
</protein>
<dbReference type="PANTHER" id="PTHR30590">
    <property type="entry name" value="INNER MEMBRANE PROTEIN"/>
    <property type="match status" value="1"/>
</dbReference>
<feature type="transmembrane region" description="Helical" evidence="1">
    <location>
        <begin position="329"/>
        <end position="351"/>
    </location>
</feature>
<dbReference type="AlphaFoldDB" id="A0A514LL33"/>